<dbReference type="EMBL" id="ML179053">
    <property type="protein sequence ID" value="THV04695.1"/>
    <property type="molecule type" value="Genomic_DNA"/>
</dbReference>
<reference evidence="2 3" key="1">
    <citation type="journal article" date="2019" name="Nat. Ecol. Evol.">
        <title>Megaphylogeny resolves global patterns of mushroom evolution.</title>
        <authorList>
            <person name="Varga T."/>
            <person name="Krizsan K."/>
            <person name="Foldi C."/>
            <person name="Dima B."/>
            <person name="Sanchez-Garcia M."/>
            <person name="Sanchez-Ramirez S."/>
            <person name="Szollosi G.J."/>
            <person name="Szarkandi J.G."/>
            <person name="Papp V."/>
            <person name="Albert L."/>
            <person name="Andreopoulos W."/>
            <person name="Angelini C."/>
            <person name="Antonin V."/>
            <person name="Barry K.W."/>
            <person name="Bougher N.L."/>
            <person name="Buchanan P."/>
            <person name="Buyck B."/>
            <person name="Bense V."/>
            <person name="Catcheside P."/>
            <person name="Chovatia M."/>
            <person name="Cooper J."/>
            <person name="Damon W."/>
            <person name="Desjardin D."/>
            <person name="Finy P."/>
            <person name="Geml J."/>
            <person name="Haridas S."/>
            <person name="Hughes K."/>
            <person name="Justo A."/>
            <person name="Karasinski D."/>
            <person name="Kautmanova I."/>
            <person name="Kiss B."/>
            <person name="Kocsube S."/>
            <person name="Kotiranta H."/>
            <person name="LaButti K.M."/>
            <person name="Lechner B.E."/>
            <person name="Liimatainen K."/>
            <person name="Lipzen A."/>
            <person name="Lukacs Z."/>
            <person name="Mihaltcheva S."/>
            <person name="Morgado L.N."/>
            <person name="Niskanen T."/>
            <person name="Noordeloos M.E."/>
            <person name="Ohm R.A."/>
            <person name="Ortiz-Santana B."/>
            <person name="Ovrebo C."/>
            <person name="Racz N."/>
            <person name="Riley R."/>
            <person name="Savchenko A."/>
            <person name="Shiryaev A."/>
            <person name="Soop K."/>
            <person name="Spirin V."/>
            <person name="Szebenyi C."/>
            <person name="Tomsovsky M."/>
            <person name="Tulloss R.E."/>
            <person name="Uehling J."/>
            <person name="Grigoriev I.V."/>
            <person name="Vagvolgyi C."/>
            <person name="Papp T."/>
            <person name="Martin F.M."/>
            <person name="Miettinen O."/>
            <person name="Hibbett D.S."/>
            <person name="Nagy L.G."/>
        </authorList>
    </citation>
    <scope>NUCLEOTIDE SEQUENCE [LARGE SCALE GENOMIC DNA]</scope>
    <source>
        <strain evidence="2 3">CBS 962.96</strain>
    </source>
</reference>
<sequence length="54" mass="6120">QDTDPGGAAEDLRESKHRYQAEPRPSPQSQTQIQIAKDEQNPNGRSSIKSRMKR</sequence>
<gene>
    <name evidence="2" type="ORF">K435DRAFT_774263</name>
</gene>
<feature type="region of interest" description="Disordered" evidence="1">
    <location>
        <begin position="1"/>
        <end position="54"/>
    </location>
</feature>
<name>A0A4S8MP64_DENBC</name>
<evidence type="ECO:0000313" key="2">
    <source>
        <dbReference type="EMBL" id="THV04695.1"/>
    </source>
</evidence>
<keyword evidence="3" id="KW-1185">Reference proteome</keyword>
<organism evidence="2 3">
    <name type="scientific">Dendrothele bispora (strain CBS 962.96)</name>
    <dbReference type="NCBI Taxonomy" id="1314807"/>
    <lineage>
        <taxon>Eukaryota</taxon>
        <taxon>Fungi</taxon>
        <taxon>Dikarya</taxon>
        <taxon>Basidiomycota</taxon>
        <taxon>Agaricomycotina</taxon>
        <taxon>Agaricomycetes</taxon>
        <taxon>Agaricomycetidae</taxon>
        <taxon>Agaricales</taxon>
        <taxon>Agaricales incertae sedis</taxon>
        <taxon>Dendrothele</taxon>
    </lineage>
</organism>
<dbReference type="AlphaFoldDB" id="A0A4S8MP64"/>
<accession>A0A4S8MP64</accession>
<feature type="non-terminal residue" evidence="2">
    <location>
        <position position="1"/>
    </location>
</feature>
<feature type="compositionally biased region" description="Basic and acidic residues" evidence="1">
    <location>
        <begin position="10"/>
        <end position="21"/>
    </location>
</feature>
<protein>
    <submittedName>
        <fullName evidence="2">Uncharacterized protein</fullName>
    </submittedName>
</protein>
<feature type="non-terminal residue" evidence="2">
    <location>
        <position position="54"/>
    </location>
</feature>
<evidence type="ECO:0000313" key="3">
    <source>
        <dbReference type="Proteomes" id="UP000297245"/>
    </source>
</evidence>
<evidence type="ECO:0000256" key="1">
    <source>
        <dbReference type="SAM" id="MobiDB-lite"/>
    </source>
</evidence>
<proteinExistence type="predicted"/>
<dbReference type="Proteomes" id="UP000297245">
    <property type="component" value="Unassembled WGS sequence"/>
</dbReference>